<organism evidence="2 3">
    <name type="scientific">Brassica cretica</name>
    <name type="common">Mustard</name>
    <dbReference type="NCBI Taxonomy" id="69181"/>
    <lineage>
        <taxon>Eukaryota</taxon>
        <taxon>Viridiplantae</taxon>
        <taxon>Streptophyta</taxon>
        <taxon>Embryophyta</taxon>
        <taxon>Tracheophyta</taxon>
        <taxon>Spermatophyta</taxon>
        <taxon>Magnoliopsida</taxon>
        <taxon>eudicotyledons</taxon>
        <taxon>Gunneridae</taxon>
        <taxon>Pentapetalae</taxon>
        <taxon>rosids</taxon>
        <taxon>malvids</taxon>
        <taxon>Brassicales</taxon>
        <taxon>Brassicaceae</taxon>
        <taxon>Brassiceae</taxon>
        <taxon>Brassica</taxon>
    </lineage>
</organism>
<dbReference type="InterPro" id="IPR026960">
    <property type="entry name" value="RVT-Znf"/>
</dbReference>
<proteinExistence type="predicted"/>
<dbReference type="EMBL" id="QGKX02000095">
    <property type="protein sequence ID" value="KAF3572084.1"/>
    <property type="molecule type" value="Genomic_DNA"/>
</dbReference>
<evidence type="ECO:0000313" key="3">
    <source>
        <dbReference type="Proteomes" id="UP000712600"/>
    </source>
</evidence>
<feature type="domain" description="Reverse transcriptase zinc-binding" evidence="1">
    <location>
        <begin position="95"/>
        <end position="179"/>
    </location>
</feature>
<dbReference type="Proteomes" id="UP000712600">
    <property type="component" value="Unassembled WGS sequence"/>
</dbReference>
<dbReference type="Pfam" id="PF13966">
    <property type="entry name" value="zf-RVT"/>
    <property type="match status" value="1"/>
</dbReference>
<gene>
    <name evidence="2" type="ORF">F2Q69_00059237</name>
</gene>
<reference evidence="2" key="1">
    <citation type="submission" date="2019-12" db="EMBL/GenBank/DDBJ databases">
        <title>Genome sequencing and annotation of Brassica cretica.</title>
        <authorList>
            <person name="Studholme D.J."/>
            <person name="Sarris P."/>
        </authorList>
    </citation>
    <scope>NUCLEOTIDE SEQUENCE</scope>
    <source>
        <strain evidence="2">PFS-109/04</strain>
        <tissue evidence="2">Leaf</tissue>
    </source>
</reference>
<dbReference type="AlphaFoldDB" id="A0A8S9RG92"/>
<sequence>MRNGATATFWFDHWLPIGPLLSFVGQEGPLLMGIPITSNVADACTALGWRVPSHRVRHQRVTEARDSMIAHPLPNLAQGPDVFSWVVPGSTSPGFSSGLTWEHLRQKFPKLSWTRSVWFKGCIPKHAFTFWVAHLDRLPVRQRLVTWGIDVPDTCVLCNRYSESREHLFLECEYSKNIWSKLFTKLGEPRTRMRNWSALIHRLQGENDFSTSSILLLRP</sequence>
<protein>
    <recommendedName>
        <fullName evidence="1">Reverse transcriptase zinc-binding domain-containing protein</fullName>
    </recommendedName>
</protein>
<comment type="caution">
    <text evidence="2">The sequence shown here is derived from an EMBL/GenBank/DDBJ whole genome shotgun (WGS) entry which is preliminary data.</text>
</comment>
<evidence type="ECO:0000313" key="2">
    <source>
        <dbReference type="EMBL" id="KAF3572084.1"/>
    </source>
</evidence>
<accession>A0A8S9RG92</accession>
<name>A0A8S9RG92_BRACR</name>
<evidence type="ECO:0000259" key="1">
    <source>
        <dbReference type="Pfam" id="PF13966"/>
    </source>
</evidence>